<protein>
    <submittedName>
        <fullName evidence="2">Uncharacterized protein</fullName>
    </submittedName>
</protein>
<sequence>MRPDSIWSLVIGSICMPWSMCMYYTWKHLHSILIHFNAARAPACKWPFALPLAEPRCPFWLAIASCEVGQASQRGSGNPAKCLESTQVPRPTRQRAYQYQACHGFCSWQITCRRMGCRAYRGYLWWYYRDVGHDVWAADFVKDHSKSLLFKQ</sequence>
<keyword evidence="1" id="KW-1133">Transmembrane helix</keyword>
<dbReference type="AlphaFoldDB" id="A0A6A5RKB9"/>
<keyword evidence="3" id="KW-1185">Reference proteome</keyword>
<evidence type="ECO:0000313" key="2">
    <source>
        <dbReference type="EMBL" id="KAF1927558.1"/>
    </source>
</evidence>
<gene>
    <name evidence="2" type="ORF">M421DRAFT_170072</name>
</gene>
<dbReference type="EMBL" id="ML978971">
    <property type="protein sequence ID" value="KAF1927558.1"/>
    <property type="molecule type" value="Genomic_DNA"/>
</dbReference>
<accession>A0A6A5RKB9</accession>
<name>A0A6A5RKB9_9PLEO</name>
<dbReference type="GeneID" id="54345413"/>
<keyword evidence="1" id="KW-0472">Membrane</keyword>
<proteinExistence type="predicted"/>
<evidence type="ECO:0000256" key="1">
    <source>
        <dbReference type="SAM" id="Phobius"/>
    </source>
</evidence>
<keyword evidence="1" id="KW-0812">Transmembrane</keyword>
<dbReference type="RefSeq" id="XP_033447810.1">
    <property type="nucleotide sequence ID" value="XM_033587766.1"/>
</dbReference>
<reference evidence="2" key="1">
    <citation type="journal article" date="2020" name="Stud. Mycol.">
        <title>101 Dothideomycetes genomes: a test case for predicting lifestyles and emergence of pathogens.</title>
        <authorList>
            <person name="Haridas S."/>
            <person name="Albert R."/>
            <person name="Binder M."/>
            <person name="Bloem J."/>
            <person name="Labutti K."/>
            <person name="Salamov A."/>
            <person name="Andreopoulos B."/>
            <person name="Baker S."/>
            <person name="Barry K."/>
            <person name="Bills G."/>
            <person name="Bluhm B."/>
            <person name="Cannon C."/>
            <person name="Castanera R."/>
            <person name="Culley D."/>
            <person name="Daum C."/>
            <person name="Ezra D."/>
            <person name="Gonzalez J."/>
            <person name="Henrissat B."/>
            <person name="Kuo A."/>
            <person name="Liang C."/>
            <person name="Lipzen A."/>
            <person name="Lutzoni F."/>
            <person name="Magnuson J."/>
            <person name="Mondo S."/>
            <person name="Nolan M."/>
            <person name="Ohm R."/>
            <person name="Pangilinan J."/>
            <person name="Park H.-J."/>
            <person name="Ramirez L."/>
            <person name="Alfaro M."/>
            <person name="Sun H."/>
            <person name="Tritt A."/>
            <person name="Yoshinaga Y."/>
            <person name="Zwiers L.-H."/>
            <person name="Turgeon B."/>
            <person name="Goodwin S."/>
            <person name="Spatafora J."/>
            <person name="Crous P."/>
            <person name="Grigoriev I."/>
        </authorList>
    </citation>
    <scope>NUCLEOTIDE SEQUENCE</scope>
    <source>
        <strain evidence="2">CBS 183.55</strain>
    </source>
</reference>
<dbReference type="Proteomes" id="UP000800082">
    <property type="component" value="Unassembled WGS sequence"/>
</dbReference>
<feature type="transmembrane region" description="Helical" evidence="1">
    <location>
        <begin position="6"/>
        <end position="26"/>
    </location>
</feature>
<organism evidence="2 3">
    <name type="scientific">Didymella exigua CBS 183.55</name>
    <dbReference type="NCBI Taxonomy" id="1150837"/>
    <lineage>
        <taxon>Eukaryota</taxon>
        <taxon>Fungi</taxon>
        <taxon>Dikarya</taxon>
        <taxon>Ascomycota</taxon>
        <taxon>Pezizomycotina</taxon>
        <taxon>Dothideomycetes</taxon>
        <taxon>Pleosporomycetidae</taxon>
        <taxon>Pleosporales</taxon>
        <taxon>Pleosporineae</taxon>
        <taxon>Didymellaceae</taxon>
        <taxon>Didymella</taxon>
    </lineage>
</organism>
<evidence type="ECO:0000313" key="3">
    <source>
        <dbReference type="Proteomes" id="UP000800082"/>
    </source>
</evidence>